<dbReference type="EMBL" id="CP063088">
    <property type="protein sequence ID" value="QOR00417.1"/>
    <property type="molecule type" value="Genomic_DNA"/>
</dbReference>
<evidence type="ECO:0000256" key="1">
    <source>
        <dbReference type="SAM" id="Phobius"/>
    </source>
</evidence>
<reference evidence="3 4" key="1">
    <citation type="submission" date="2020-10" db="EMBL/GenBank/DDBJ databases">
        <title>Campylobacter and Helicobacter PacBio genomes.</title>
        <authorList>
            <person name="Lane C."/>
        </authorList>
    </citation>
    <scope>NUCLEOTIDE SEQUENCE [LARGE SCALE GENOMIC DNA]</scope>
    <source>
        <strain evidence="3 4">2014D-0218</strain>
    </source>
</reference>
<accession>A0A7M1MJL2</accession>
<keyword evidence="1" id="KW-0472">Membrane</keyword>
<gene>
    <name evidence="2" type="ORF">HW242_01115</name>
    <name evidence="3" type="ORF">HW242_02750</name>
</gene>
<evidence type="ECO:0008006" key="5">
    <source>
        <dbReference type="Google" id="ProtNLM"/>
    </source>
</evidence>
<evidence type="ECO:0000313" key="4">
    <source>
        <dbReference type="Proteomes" id="UP000594890"/>
    </source>
</evidence>
<dbReference type="EMBL" id="CP063088">
    <property type="protein sequence ID" value="QOR00393.1"/>
    <property type="molecule type" value="Genomic_DNA"/>
</dbReference>
<keyword evidence="1" id="KW-1133">Transmembrane helix</keyword>
<evidence type="ECO:0000313" key="2">
    <source>
        <dbReference type="EMBL" id="QOR00393.1"/>
    </source>
</evidence>
<feature type="transmembrane region" description="Helical" evidence="1">
    <location>
        <begin position="128"/>
        <end position="151"/>
    </location>
</feature>
<proteinExistence type="predicted"/>
<keyword evidence="1" id="KW-0812">Transmembrane</keyword>
<protein>
    <recommendedName>
        <fullName evidence="5">DUF1640 domain-containing protein</fullName>
    </recommendedName>
</protein>
<organism evidence="3 4">
    <name type="scientific">Campylobacter lari</name>
    <dbReference type="NCBI Taxonomy" id="201"/>
    <lineage>
        <taxon>Bacteria</taxon>
        <taxon>Pseudomonadati</taxon>
        <taxon>Campylobacterota</taxon>
        <taxon>Epsilonproteobacteria</taxon>
        <taxon>Campylobacterales</taxon>
        <taxon>Campylobacteraceae</taxon>
        <taxon>Campylobacter</taxon>
    </lineage>
</organism>
<dbReference type="Proteomes" id="UP000594890">
    <property type="component" value="Chromosome"/>
</dbReference>
<dbReference type="AlphaFoldDB" id="A0A7M1MJL2"/>
<name>A0A7M1MJL2_CAMLA</name>
<evidence type="ECO:0000313" key="3">
    <source>
        <dbReference type="EMBL" id="QOR00417.1"/>
    </source>
</evidence>
<sequence>MAQEKEYILNESFKALLESIFSNPEQSQKLIKAFEELVNDRVTTQRLNFENLKNQTIEEIRQELVSKDLFQSEIKRLESLIYSEVARLEGIINTKIAEVNTKIAEIKTEIAEIKTEFSEQISSAKQKALYWLLGTAVATTVTILSSVWIMMNFMLESLK</sequence>